<evidence type="ECO:0000313" key="1">
    <source>
        <dbReference type="EMBL" id="PKA55506.1"/>
    </source>
</evidence>
<accession>A0A2I0AJ65</accession>
<dbReference type="EMBL" id="KZ451979">
    <property type="protein sequence ID" value="PKA55506.1"/>
    <property type="molecule type" value="Genomic_DNA"/>
</dbReference>
<dbReference type="PANTHER" id="PTHR48451:SF1">
    <property type="entry name" value="DUF4218 DOMAIN-CONTAINING PROTEIN"/>
    <property type="match status" value="1"/>
</dbReference>
<proteinExistence type="predicted"/>
<evidence type="ECO:0000313" key="2">
    <source>
        <dbReference type="Proteomes" id="UP000236161"/>
    </source>
</evidence>
<protein>
    <submittedName>
        <fullName evidence="1">Uncharacterized protein</fullName>
    </submittedName>
</protein>
<reference evidence="1 2" key="1">
    <citation type="journal article" date="2017" name="Nature">
        <title>The Apostasia genome and the evolution of orchids.</title>
        <authorList>
            <person name="Zhang G.Q."/>
            <person name="Liu K.W."/>
            <person name="Li Z."/>
            <person name="Lohaus R."/>
            <person name="Hsiao Y.Y."/>
            <person name="Niu S.C."/>
            <person name="Wang J.Y."/>
            <person name="Lin Y.C."/>
            <person name="Xu Q."/>
            <person name="Chen L.J."/>
            <person name="Yoshida K."/>
            <person name="Fujiwara S."/>
            <person name="Wang Z.W."/>
            <person name="Zhang Y.Q."/>
            <person name="Mitsuda N."/>
            <person name="Wang M."/>
            <person name="Liu G.H."/>
            <person name="Pecoraro L."/>
            <person name="Huang H.X."/>
            <person name="Xiao X.J."/>
            <person name="Lin M."/>
            <person name="Wu X.Y."/>
            <person name="Wu W.L."/>
            <person name="Chen Y.Y."/>
            <person name="Chang S.B."/>
            <person name="Sakamoto S."/>
            <person name="Ohme-Takagi M."/>
            <person name="Yagi M."/>
            <person name="Zeng S.J."/>
            <person name="Shen C.Y."/>
            <person name="Yeh C.M."/>
            <person name="Luo Y.B."/>
            <person name="Tsai W.C."/>
            <person name="Van de Peer Y."/>
            <person name="Liu Z.J."/>
        </authorList>
    </citation>
    <scope>NUCLEOTIDE SEQUENCE [LARGE SCALE GENOMIC DNA]</scope>
    <source>
        <strain evidence="2">cv. Shenzhen</strain>
        <tissue evidence="1">Stem</tissue>
    </source>
</reference>
<sequence length="61" mass="7093">MVKYDGYITNGYRFFTKERDNKRVVQNSGVSLIAQTMQISSAKDRNPHMDNLCYFGVIEEI</sequence>
<name>A0A2I0AJ65_9ASPA</name>
<dbReference type="OrthoDB" id="1878503at2759"/>
<organism evidence="1 2">
    <name type="scientific">Apostasia shenzhenica</name>
    <dbReference type="NCBI Taxonomy" id="1088818"/>
    <lineage>
        <taxon>Eukaryota</taxon>
        <taxon>Viridiplantae</taxon>
        <taxon>Streptophyta</taxon>
        <taxon>Embryophyta</taxon>
        <taxon>Tracheophyta</taxon>
        <taxon>Spermatophyta</taxon>
        <taxon>Magnoliopsida</taxon>
        <taxon>Liliopsida</taxon>
        <taxon>Asparagales</taxon>
        <taxon>Orchidaceae</taxon>
        <taxon>Apostasioideae</taxon>
        <taxon>Apostasia</taxon>
    </lineage>
</organism>
<dbReference type="AlphaFoldDB" id="A0A2I0AJ65"/>
<gene>
    <name evidence="1" type="ORF">AXF42_Ash006708</name>
</gene>
<dbReference type="PANTHER" id="PTHR48451">
    <property type="entry name" value="DUF4218 DOMAIN-CONTAINING PROTEIN"/>
    <property type="match status" value="1"/>
</dbReference>
<keyword evidence="2" id="KW-1185">Reference proteome</keyword>
<dbReference type="Proteomes" id="UP000236161">
    <property type="component" value="Unassembled WGS sequence"/>
</dbReference>